<dbReference type="NCBIfam" id="NF008035">
    <property type="entry name" value="PRK10767.1"/>
    <property type="match status" value="1"/>
</dbReference>
<evidence type="ECO:0000256" key="1">
    <source>
        <dbReference type="ARBA" id="ARBA00022705"/>
    </source>
</evidence>
<evidence type="ECO:0000313" key="15">
    <source>
        <dbReference type="EMBL" id="SFB76846.1"/>
    </source>
</evidence>
<comment type="subcellular location">
    <subcellularLocation>
        <location evidence="11">Cytoplasm</location>
    </subcellularLocation>
</comment>
<evidence type="ECO:0000256" key="10">
    <source>
        <dbReference type="ARBA" id="ARBA00067609"/>
    </source>
</evidence>
<protein>
    <recommendedName>
        <fullName evidence="10 11">Chaperone protein DnaJ</fullName>
    </recommendedName>
</protein>
<evidence type="ECO:0000256" key="2">
    <source>
        <dbReference type="ARBA" id="ARBA00022723"/>
    </source>
</evidence>
<feature type="binding site" evidence="11">
    <location>
        <position position="203"/>
    </location>
    <ligand>
        <name>Zn(2+)</name>
        <dbReference type="ChEBI" id="CHEBI:29105"/>
        <label>1</label>
    </ligand>
</feature>
<dbReference type="SUPFAM" id="SSF46565">
    <property type="entry name" value="Chaperone J-domain"/>
    <property type="match status" value="1"/>
</dbReference>
<dbReference type="InterPro" id="IPR018253">
    <property type="entry name" value="DnaJ_domain_CS"/>
</dbReference>
<evidence type="ECO:0000256" key="11">
    <source>
        <dbReference type="HAMAP-Rule" id="MF_01152"/>
    </source>
</evidence>
<evidence type="ECO:0000259" key="13">
    <source>
        <dbReference type="PROSITE" id="PS50076"/>
    </source>
</evidence>
<dbReference type="Gene3D" id="2.10.230.10">
    <property type="entry name" value="Heat shock protein DnaJ, cysteine-rich domain"/>
    <property type="match status" value="1"/>
</dbReference>
<dbReference type="NCBIfam" id="TIGR02349">
    <property type="entry name" value="DnaJ_bact"/>
    <property type="match status" value="1"/>
</dbReference>
<dbReference type="PANTHER" id="PTHR43096:SF52">
    <property type="entry name" value="DNAJ HOMOLOG 1, MITOCHONDRIAL-RELATED"/>
    <property type="match status" value="1"/>
</dbReference>
<evidence type="ECO:0000256" key="5">
    <source>
        <dbReference type="ARBA" id="ARBA00022833"/>
    </source>
</evidence>
<evidence type="ECO:0000256" key="9">
    <source>
        <dbReference type="ARBA" id="ARBA00061004"/>
    </source>
</evidence>
<comment type="domain">
    <text evidence="11">The J domain is necessary and sufficient to stimulate DnaK ATPase activity. Zinc center 1 plays an important role in the autonomous, DnaK-independent chaperone activity of DnaJ. Zinc center 2 is essential for interaction with DnaK and for DnaJ activity.</text>
</comment>
<dbReference type="InterPro" id="IPR036410">
    <property type="entry name" value="HSP_DnaJ_Cys-rich_dom_sf"/>
</dbReference>
<keyword evidence="11" id="KW-0963">Cytoplasm</keyword>
<dbReference type="PRINTS" id="PR00625">
    <property type="entry name" value="JDOMAIN"/>
</dbReference>
<comment type="subunit">
    <text evidence="11">Homodimer.</text>
</comment>
<dbReference type="CDD" id="cd10719">
    <property type="entry name" value="DnaJ_zf"/>
    <property type="match status" value="1"/>
</dbReference>
<dbReference type="SUPFAM" id="SSF57938">
    <property type="entry name" value="DnaJ/Hsp40 cysteine-rich domain"/>
    <property type="match status" value="1"/>
</dbReference>
<keyword evidence="4 11" id="KW-0863">Zinc-finger</keyword>
<dbReference type="SUPFAM" id="SSF49493">
    <property type="entry name" value="HSP40/DnaJ peptide-binding domain"/>
    <property type="match status" value="2"/>
</dbReference>
<gene>
    <name evidence="11" type="primary">dnaJ</name>
    <name evidence="15" type="ORF">SAMN02745150_00701</name>
</gene>
<keyword evidence="3 11" id="KW-0677">Repeat</keyword>
<evidence type="ECO:0000256" key="12">
    <source>
        <dbReference type="PROSITE-ProRule" id="PRU00546"/>
    </source>
</evidence>
<feature type="binding site" evidence="11">
    <location>
        <position position="192"/>
    </location>
    <ligand>
        <name>Zn(2+)</name>
        <dbReference type="ChEBI" id="CHEBI:29105"/>
        <label>2</label>
    </ligand>
</feature>
<feature type="binding site" evidence="11">
    <location>
        <position position="189"/>
    </location>
    <ligand>
        <name>Zn(2+)</name>
        <dbReference type="ChEBI" id="CHEBI:29105"/>
        <label>2</label>
    </ligand>
</feature>
<dbReference type="FunFam" id="2.10.230.10:FF:000002">
    <property type="entry name" value="Molecular chaperone DnaJ"/>
    <property type="match status" value="1"/>
</dbReference>
<dbReference type="EMBL" id="FOKY01000003">
    <property type="protein sequence ID" value="SFB76846.1"/>
    <property type="molecule type" value="Genomic_DNA"/>
</dbReference>
<feature type="domain" description="J" evidence="13">
    <location>
        <begin position="3"/>
        <end position="68"/>
    </location>
</feature>
<evidence type="ECO:0000256" key="8">
    <source>
        <dbReference type="ARBA" id="ARBA00053423"/>
    </source>
</evidence>
<dbReference type="GO" id="GO:0031072">
    <property type="term" value="F:heat shock protein binding"/>
    <property type="evidence" value="ECO:0007669"/>
    <property type="project" value="InterPro"/>
</dbReference>
<organism evidence="15 16">
    <name type="scientific">Brevinema andersonii</name>
    <dbReference type="NCBI Taxonomy" id="34097"/>
    <lineage>
        <taxon>Bacteria</taxon>
        <taxon>Pseudomonadati</taxon>
        <taxon>Spirochaetota</taxon>
        <taxon>Spirochaetia</taxon>
        <taxon>Brevinematales</taxon>
        <taxon>Brevinemataceae</taxon>
        <taxon>Brevinema</taxon>
    </lineage>
</organism>
<evidence type="ECO:0000313" key="16">
    <source>
        <dbReference type="Proteomes" id="UP000240042"/>
    </source>
</evidence>
<evidence type="ECO:0000256" key="6">
    <source>
        <dbReference type="ARBA" id="ARBA00023016"/>
    </source>
</evidence>
<dbReference type="Gene3D" id="1.10.287.110">
    <property type="entry name" value="DnaJ domain"/>
    <property type="match status" value="1"/>
</dbReference>
<dbReference type="GO" id="GO:0006260">
    <property type="term" value="P:DNA replication"/>
    <property type="evidence" value="ECO:0007669"/>
    <property type="project" value="UniProtKB-KW"/>
</dbReference>
<comment type="cofactor">
    <cofactor evidence="11">
        <name>Zn(2+)</name>
        <dbReference type="ChEBI" id="CHEBI:29105"/>
    </cofactor>
    <text evidence="11">Binds 2 Zn(2+) ions per monomer.</text>
</comment>
<evidence type="ECO:0000256" key="3">
    <source>
        <dbReference type="ARBA" id="ARBA00022737"/>
    </source>
</evidence>
<dbReference type="Pfam" id="PF00684">
    <property type="entry name" value="DnaJ_CXXCXGXG"/>
    <property type="match status" value="1"/>
</dbReference>
<keyword evidence="7 11" id="KW-0143">Chaperone</keyword>
<feature type="binding site" evidence="11">
    <location>
        <position position="167"/>
    </location>
    <ligand>
        <name>Zn(2+)</name>
        <dbReference type="ChEBI" id="CHEBI:29105"/>
        <label>2</label>
    </ligand>
</feature>
<dbReference type="PROSITE" id="PS00636">
    <property type="entry name" value="DNAJ_1"/>
    <property type="match status" value="1"/>
</dbReference>
<dbReference type="InterPro" id="IPR036869">
    <property type="entry name" value="J_dom_sf"/>
</dbReference>
<feature type="zinc finger region" description="CR-type" evidence="12">
    <location>
        <begin position="137"/>
        <end position="215"/>
    </location>
</feature>
<dbReference type="GO" id="GO:0005524">
    <property type="term" value="F:ATP binding"/>
    <property type="evidence" value="ECO:0007669"/>
    <property type="project" value="InterPro"/>
</dbReference>
<feature type="domain" description="CR-type" evidence="14">
    <location>
        <begin position="137"/>
        <end position="215"/>
    </location>
</feature>
<feature type="repeat" description="CXXCXGXG motif" evidence="11">
    <location>
        <begin position="150"/>
        <end position="157"/>
    </location>
</feature>
<keyword evidence="5 11" id="KW-0862">Zinc</keyword>
<comment type="function">
    <text evidence="8 11">Participates actively in the response to hyperosmotic and heat shock by preventing the aggregation of stress-denatured proteins and by disaggregating proteins, also in an autonomous, DnaK-independent fashion. Unfolded proteins bind initially to DnaJ; upon interaction with the DnaJ-bound protein, DnaK hydrolyzes its bound ATP, resulting in the formation of a stable complex. GrpE releases ADP from DnaK; ATP binding to DnaK triggers the release of the substrate protein, thus completing the reaction cycle. Several rounds of ATP-dependent interactions between DnaJ, DnaK and GrpE are required for fully efficient folding. Also involved, together with DnaK and GrpE, in the DNA replication of plasmids through activation of initiation proteins.</text>
</comment>
<keyword evidence="16" id="KW-1185">Reference proteome</keyword>
<dbReference type="PROSITE" id="PS51188">
    <property type="entry name" value="ZF_CR"/>
    <property type="match status" value="1"/>
</dbReference>
<feature type="binding site" evidence="11">
    <location>
        <position position="170"/>
    </location>
    <ligand>
        <name>Zn(2+)</name>
        <dbReference type="ChEBI" id="CHEBI:29105"/>
        <label>2</label>
    </ligand>
</feature>
<name>A0A1I1DQZ2_BREAD</name>
<dbReference type="SMART" id="SM00271">
    <property type="entry name" value="DnaJ"/>
    <property type="match status" value="1"/>
</dbReference>
<dbReference type="Pfam" id="PF01556">
    <property type="entry name" value="DnaJ_C"/>
    <property type="match status" value="1"/>
</dbReference>
<evidence type="ECO:0000259" key="14">
    <source>
        <dbReference type="PROSITE" id="PS51188"/>
    </source>
</evidence>
<dbReference type="OrthoDB" id="9779889at2"/>
<dbReference type="Gene3D" id="2.60.260.20">
    <property type="entry name" value="Urease metallochaperone UreE, N-terminal domain"/>
    <property type="match status" value="2"/>
</dbReference>
<reference evidence="16" key="1">
    <citation type="submission" date="2016-10" db="EMBL/GenBank/DDBJ databases">
        <authorList>
            <person name="Varghese N."/>
            <person name="Submissions S."/>
        </authorList>
    </citation>
    <scope>NUCLEOTIDE SEQUENCE [LARGE SCALE GENOMIC DNA]</scope>
    <source>
        <strain evidence="16">ATCC 43811</strain>
    </source>
</reference>
<feature type="repeat" description="CXXCXGXG motif" evidence="11">
    <location>
        <begin position="203"/>
        <end position="210"/>
    </location>
</feature>
<dbReference type="InterPro" id="IPR008971">
    <property type="entry name" value="HSP40/DnaJ_pept-bd"/>
</dbReference>
<dbReference type="RefSeq" id="WP_092318677.1">
    <property type="nucleotide sequence ID" value="NZ_FOKY01000003.1"/>
</dbReference>
<dbReference type="CDD" id="cd06257">
    <property type="entry name" value="DnaJ"/>
    <property type="match status" value="1"/>
</dbReference>
<comment type="similarity">
    <text evidence="9 11">Belongs to the DnaJ family.</text>
</comment>
<dbReference type="PANTHER" id="PTHR43096">
    <property type="entry name" value="DNAJ HOMOLOG 1, MITOCHONDRIAL-RELATED"/>
    <property type="match status" value="1"/>
</dbReference>
<feature type="binding site" evidence="11">
    <location>
        <position position="206"/>
    </location>
    <ligand>
        <name>Zn(2+)</name>
        <dbReference type="ChEBI" id="CHEBI:29105"/>
        <label>1</label>
    </ligand>
</feature>
<dbReference type="FunFam" id="1.10.287.110:FF:000034">
    <property type="entry name" value="Chaperone protein DnaJ"/>
    <property type="match status" value="1"/>
</dbReference>
<proteinExistence type="inferred from homology"/>
<dbReference type="Pfam" id="PF00226">
    <property type="entry name" value="DnaJ"/>
    <property type="match status" value="1"/>
</dbReference>
<dbReference type="CDD" id="cd10747">
    <property type="entry name" value="DnaJ_C"/>
    <property type="match status" value="1"/>
</dbReference>
<dbReference type="GO" id="GO:0051082">
    <property type="term" value="F:unfolded protein binding"/>
    <property type="evidence" value="ECO:0007669"/>
    <property type="project" value="UniProtKB-UniRule"/>
</dbReference>
<accession>A0A1I1DQZ2</accession>
<dbReference type="GO" id="GO:0005737">
    <property type="term" value="C:cytoplasm"/>
    <property type="evidence" value="ECO:0007669"/>
    <property type="project" value="UniProtKB-SubCell"/>
</dbReference>
<keyword evidence="1 11" id="KW-0235">DNA replication</keyword>
<dbReference type="InterPro" id="IPR001305">
    <property type="entry name" value="HSP_DnaJ_Cys-rich_dom"/>
</dbReference>
<dbReference type="InterPro" id="IPR001623">
    <property type="entry name" value="DnaJ_domain"/>
</dbReference>
<dbReference type="PROSITE" id="PS50076">
    <property type="entry name" value="DNAJ_2"/>
    <property type="match status" value="1"/>
</dbReference>
<dbReference type="InterPro" id="IPR002939">
    <property type="entry name" value="DnaJ_C"/>
</dbReference>
<feature type="binding site" evidence="11">
    <location>
        <position position="150"/>
    </location>
    <ligand>
        <name>Zn(2+)</name>
        <dbReference type="ChEBI" id="CHEBI:29105"/>
        <label>1</label>
    </ligand>
</feature>
<dbReference type="FunFam" id="2.60.260.20:FF:000005">
    <property type="entry name" value="Chaperone protein dnaJ 1, mitochondrial"/>
    <property type="match status" value="1"/>
</dbReference>
<dbReference type="GO" id="GO:0009408">
    <property type="term" value="P:response to heat"/>
    <property type="evidence" value="ECO:0007669"/>
    <property type="project" value="InterPro"/>
</dbReference>
<dbReference type="InterPro" id="IPR012724">
    <property type="entry name" value="DnaJ"/>
</dbReference>
<dbReference type="GO" id="GO:0008270">
    <property type="term" value="F:zinc ion binding"/>
    <property type="evidence" value="ECO:0007669"/>
    <property type="project" value="UniProtKB-UniRule"/>
</dbReference>
<sequence length="358" mass="38909">MADYYELLGISRGASQEEIKKAFRKQAMKYHPDRNPGNKDAEERFKEIGKAYEVLSDPEKKKMYDQFGEAAFQTGGAGPGGFEDIFRGFTGSGGFGGGFEDIFESFFGGRASHQTPEVRGADLEASVSLELKDILRKQTVDLKIKRMEICSTCDGTGSKSKSQPEICAACHGSGRIQVSQGFFAITQPCPTCHGLGKTVKDPCPVCHGEGIQQKNSKVSVVIPAGVEDGMRLRVSGEGSAAPLNGPRGDLYIHLNVRNNTQFVREGSNLYAKLPLSFAKAVLGGEVEVHTLESKKKVKLPEGVQPGQKIKLEGEGLPDLRAHKRGNLFYEATIEVPKNINNKAKTILKEFGKAIGEKL</sequence>
<dbReference type="AlphaFoldDB" id="A0A1I1DQZ2"/>
<dbReference type="STRING" id="34097.SAMN02745150_00701"/>
<dbReference type="Proteomes" id="UP000240042">
    <property type="component" value="Unassembled WGS sequence"/>
</dbReference>
<keyword evidence="2 11" id="KW-0479">Metal-binding</keyword>
<dbReference type="HAMAP" id="MF_01152">
    <property type="entry name" value="DnaJ"/>
    <property type="match status" value="1"/>
</dbReference>
<dbReference type="GO" id="GO:0042026">
    <property type="term" value="P:protein refolding"/>
    <property type="evidence" value="ECO:0007669"/>
    <property type="project" value="TreeGrafter"/>
</dbReference>
<keyword evidence="6 11" id="KW-0346">Stress response</keyword>
<feature type="repeat" description="CXXCXGXG motif" evidence="11">
    <location>
        <begin position="167"/>
        <end position="174"/>
    </location>
</feature>
<feature type="binding site" evidence="11">
    <location>
        <position position="153"/>
    </location>
    <ligand>
        <name>Zn(2+)</name>
        <dbReference type="ChEBI" id="CHEBI:29105"/>
        <label>1</label>
    </ligand>
</feature>
<evidence type="ECO:0000256" key="7">
    <source>
        <dbReference type="ARBA" id="ARBA00023186"/>
    </source>
</evidence>
<feature type="repeat" description="CXXCXGXG motif" evidence="11">
    <location>
        <begin position="189"/>
        <end position="196"/>
    </location>
</feature>
<evidence type="ECO:0000256" key="4">
    <source>
        <dbReference type="ARBA" id="ARBA00022771"/>
    </source>
</evidence>